<geneLocation type="plasmid" evidence="1">
    <name>SAP2</name>
</geneLocation>
<keyword evidence="1" id="KW-0614">Plasmid</keyword>
<accession>A0A143T2G4</accession>
<name>A0A143T2G4_STRAW</name>
<sequence>MEGALRGDELPAAIAGDELLRAAARDFVDTEVVTLGQGLSLMPTDQFFDAAM</sequence>
<reference evidence="1" key="1">
    <citation type="submission" date="2016-03" db="EMBL/GenBank/DDBJ databases">
        <title>Complete sequence of the second linear plasmid SAP2 of Streptomyces avermitilis.</title>
        <authorList>
            <person name="Ikeda H."/>
        </authorList>
    </citation>
    <scope>NUCLEOTIDE SEQUENCE</scope>
    <source>
        <strain evidence="1">MA-4680</strain>
        <plasmid evidence="1">SAP2</plasmid>
    </source>
</reference>
<proteinExistence type="predicted"/>
<gene>
    <name evidence="1" type="ORF">SAVERM_2p169</name>
</gene>
<evidence type="ECO:0000313" key="1">
    <source>
        <dbReference type="EMBL" id="BAU77612.1"/>
    </source>
</evidence>
<organism evidence="1">
    <name type="scientific">Streptomyces avermitilis (strain ATCC 31267 / DSM 46492 / JCM 5070 / NBRC 14893 / NCIMB 12804 / NRRL 8165 / MA-4680)</name>
    <dbReference type="NCBI Taxonomy" id="227882"/>
    <lineage>
        <taxon>Bacteria</taxon>
        <taxon>Bacillati</taxon>
        <taxon>Actinomycetota</taxon>
        <taxon>Actinomycetes</taxon>
        <taxon>Kitasatosporales</taxon>
        <taxon>Streptomycetaceae</taxon>
        <taxon>Streptomyces</taxon>
    </lineage>
</organism>
<dbReference type="EMBL" id="AP017380">
    <property type="protein sequence ID" value="BAU77612.1"/>
    <property type="molecule type" value="Genomic_DNA"/>
</dbReference>
<protein>
    <submittedName>
        <fullName evidence="1">Uncharacterized protein</fullName>
    </submittedName>
</protein>
<dbReference type="AlphaFoldDB" id="A0A143T2G4"/>